<proteinExistence type="inferred from homology"/>
<dbReference type="AlphaFoldDB" id="A0ABD0YM37"/>
<comment type="caution">
    <text evidence="4">The sequence shown here is derived from an EMBL/GenBank/DDBJ whole genome shotgun (WGS) entry which is preliminary data.</text>
</comment>
<dbReference type="InterPro" id="IPR045550">
    <property type="entry name" value="AARE_N"/>
</dbReference>
<gene>
    <name evidence="4" type="ORF">AAG570_010289</name>
</gene>
<name>A0ABD0YM37_9HEMI</name>
<evidence type="ECO:0000313" key="4">
    <source>
        <dbReference type="EMBL" id="KAL1132333.1"/>
    </source>
</evidence>
<feature type="non-terminal residue" evidence="4">
    <location>
        <position position="1"/>
    </location>
</feature>
<dbReference type="SUPFAM" id="SSF82171">
    <property type="entry name" value="DPP6 N-terminal domain-like"/>
    <property type="match status" value="1"/>
</dbReference>
<evidence type="ECO:0000256" key="2">
    <source>
        <dbReference type="ARBA" id="ARBA00022801"/>
    </source>
</evidence>
<evidence type="ECO:0000259" key="3">
    <source>
        <dbReference type="Pfam" id="PF19283"/>
    </source>
</evidence>
<feature type="domain" description="Acylamino-acid-releasing enzyme N-terminal" evidence="3">
    <location>
        <begin position="69"/>
        <end position="359"/>
    </location>
</feature>
<keyword evidence="5" id="KW-1185">Reference proteome</keyword>
<evidence type="ECO:0000313" key="5">
    <source>
        <dbReference type="Proteomes" id="UP001558652"/>
    </source>
</evidence>
<dbReference type="Pfam" id="PF19283">
    <property type="entry name" value="APEH_N"/>
    <property type="match status" value="1"/>
</dbReference>
<dbReference type="GO" id="GO:0016787">
    <property type="term" value="F:hydrolase activity"/>
    <property type="evidence" value="ECO:0007669"/>
    <property type="project" value="UniProtKB-KW"/>
</dbReference>
<comment type="similarity">
    <text evidence="1">Belongs to the peptidase S9C family.</text>
</comment>
<organism evidence="4 5">
    <name type="scientific">Ranatra chinensis</name>
    <dbReference type="NCBI Taxonomy" id="642074"/>
    <lineage>
        <taxon>Eukaryota</taxon>
        <taxon>Metazoa</taxon>
        <taxon>Ecdysozoa</taxon>
        <taxon>Arthropoda</taxon>
        <taxon>Hexapoda</taxon>
        <taxon>Insecta</taxon>
        <taxon>Pterygota</taxon>
        <taxon>Neoptera</taxon>
        <taxon>Paraneoptera</taxon>
        <taxon>Hemiptera</taxon>
        <taxon>Heteroptera</taxon>
        <taxon>Panheteroptera</taxon>
        <taxon>Nepomorpha</taxon>
        <taxon>Nepidae</taxon>
        <taxon>Ranatrinae</taxon>
        <taxon>Ranatra</taxon>
    </lineage>
</organism>
<evidence type="ECO:0000256" key="1">
    <source>
        <dbReference type="ARBA" id="ARBA00010040"/>
    </source>
</evidence>
<sequence length="369" mass="41310">QVEKIVKAFKYAAQNSAPVAATVLHTCGSCASILSTWSQRNFERKSTVQLQLTQLVDWDKKEVTDLGSVETTAELMAEHSPSATYRALFRETPATGKNPKKQFLEVWKKNKITKVIDLTALEVHGDVYTDYEFGSFEWSQKEDKLLFIAEKKCPKSEPFISTKSCSKSQEEGSTKGSEYVYLEDWGESLVGKSCPVAVVCDLGSEDVRVLEGVPEDLSVGQVVWAPNGDGVVGVAWQTTPRRLGIVYCTNRTSWIFHLTPDNIFRKLSGPNLAVRSPQFSPDGRSLVWLERPAGGPHHACHRLIKYDWESNQLSTVIDIVQEETKCVNGEPFFGLYNMSLRKCWLSDNKTILLSTQQRASVQTYLIDTG</sequence>
<protein>
    <recommendedName>
        <fullName evidence="3">Acylamino-acid-releasing enzyme N-terminal domain-containing protein</fullName>
    </recommendedName>
</protein>
<accession>A0ABD0YM37</accession>
<reference evidence="4 5" key="1">
    <citation type="submission" date="2024-07" db="EMBL/GenBank/DDBJ databases">
        <title>Chromosome-level genome assembly of the water stick insect Ranatra chinensis (Heteroptera: Nepidae).</title>
        <authorList>
            <person name="Liu X."/>
        </authorList>
    </citation>
    <scope>NUCLEOTIDE SEQUENCE [LARGE SCALE GENOMIC DNA]</scope>
    <source>
        <strain evidence="4">Cailab_2021Rc</strain>
        <tissue evidence="4">Muscle</tissue>
    </source>
</reference>
<dbReference type="PANTHER" id="PTHR42776">
    <property type="entry name" value="SERINE PEPTIDASE S9 FAMILY MEMBER"/>
    <property type="match status" value="1"/>
</dbReference>
<dbReference type="PANTHER" id="PTHR42776:SF4">
    <property type="entry name" value="ACYLAMINO-ACID-RELEASING ENZYME"/>
    <property type="match status" value="1"/>
</dbReference>
<dbReference type="EMBL" id="JBFDAA010000005">
    <property type="protein sequence ID" value="KAL1132333.1"/>
    <property type="molecule type" value="Genomic_DNA"/>
</dbReference>
<keyword evidence="2" id="KW-0378">Hydrolase</keyword>
<dbReference type="Proteomes" id="UP001558652">
    <property type="component" value="Unassembled WGS sequence"/>
</dbReference>